<accession>A0A0B6ZS19</accession>
<dbReference type="SMART" id="SM00343">
    <property type="entry name" value="ZnF_C2HC"/>
    <property type="match status" value="2"/>
</dbReference>
<dbReference type="InterPro" id="IPR001878">
    <property type="entry name" value="Znf_CCHC"/>
</dbReference>
<evidence type="ECO:0000259" key="3">
    <source>
        <dbReference type="PROSITE" id="PS50158"/>
    </source>
</evidence>
<protein>
    <recommendedName>
        <fullName evidence="3">CCHC-type domain-containing protein</fullName>
    </recommendedName>
</protein>
<dbReference type="EMBL" id="HACG01023655">
    <property type="protein sequence ID" value="CEK70520.1"/>
    <property type="molecule type" value="Transcribed_RNA"/>
</dbReference>
<evidence type="ECO:0000256" key="1">
    <source>
        <dbReference type="PROSITE-ProRule" id="PRU00047"/>
    </source>
</evidence>
<dbReference type="AlphaFoldDB" id="A0A0B6ZS19"/>
<name>A0A0B6ZS19_9EUPU</name>
<dbReference type="PROSITE" id="PS50158">
    <property type="entry name" value="ZF_CCHC"/>
    <property type="match status" value="1"/>
</dbReference>
<evidence type="ECO:0000256" key="2">
    <source>
        <dbReference type="SAM" id="MobiDB-lite"/>
    </source>
</evidence>
<keyword evidence="1" id="KW-0862">Zinc</keyword>
<dbReference type="GO" id="GO:0003676">
    <property type="term" value="F:nucleic acid binding"/>
    <property type="evidence" value="ECO:0007669"/>
    <property type="project" value="InterPro"/>
</dbReference>
<proteinExistence type="predicted"/>
<reference evidence="4" key="1">
    <citation type="submission" date="2014-12" db="EMBL/GenBank/DDBJ databases">
        <title>Insight into the proteome of Arion vulgaris.</title>
        <authorList>
            <person name="Aradska J."/>
            <person name="Bulat T."/>
            <person name="Smidak R."/>
            <person name="Sarate P."/>
            <person name="Gangsoo J."/>
            <person name="Sialana F."/>
            <person name="Bilban M."/>
            <person name="Lubec G."/>
        </authorList>
    </citation>
    <scope>NUCLEOTIDE SEQUENCE</scope>
    <source>
        <tissue evidence="4">Skin</tissue>
    </source>
</reference>
<keyword evidence="1" id="KW-0479">Metal-binding</keyword>
<dbReference type="GO" id="GO:0008270">
    <property type="term" value="F:zinc ion binding"/>
    <property type="evidence" value="ECO:0007669"/>
    <property type="project" value="UniProtKB-KW"/>
</dbReference>
<gene>
    <name evidence="4" type="primary">ORF74514</name>
</gene>
<evidence type="ECO:0000313" key="4">
    <source>
        <dbReference type="EMBL" id="CEK70520.1"/>
    </source>
</evidence>
<dbReference type="InterPro" id="IPR036875">
    <property type="entry name" value="Znf_CCHC_sf"/>
</dbReference>
<feature type="region of interest" description="Disordered" evidence="2">
    <location>
        <begin position="1"/>
        <end position="20"/>
    </location>
</feature>
<feature type="domain" description="CCHC-type" evidence="3">
    <location>
        <begin position="31"/>
        <end position="45"/>
    </location>
</feature>
<keyword evidence="1" id="KW-0863">Zinc-finger</keyword>
<dbReference type="Gene3D" id="4.10.60.10">
    <property type="entry name" value="Zinc finger, CCHC-type"/>
    <property type="match status" value="1"/>
</dbReference>
<organism evidence="4">
    <name type="scientific">Arion vulgaris</name>
    <dbReference type="NCBI Taxonomy" id="1028688"/>
    <lineage>
        <taxon>Eukaryota</taxon>
        <taxon>Metazoa</taxon>
        <taxon>Spiralia</taxon>
        <taxon>Lophotrochozoa</taxon>
        <taxon>Mollusca</taxon>
        <taxon>Gastropoda</taxon>
        <taxon>Heterobranchia</taxon>
        <taxon>Euthyneura</taxon>
        <taxon>Panpulmonata</taxon>
        <taxon>Eupulmonata</taxon>
        <taxon>Stylommatophora</taxon>
        <taxon>Helicina</taxon>
        <taxon>Arionoidea</taxon>
        <taxon>Arionidae</taxon>
        <taxon>Arion</taxon>
    </lineage>
</organism>
<sequence>MMERRNGGQERCGSSDHLARDCPNGASKTQCYNCNQLGHIARDCPMEANDLVAAA</sequence>
<dbReference type="Pfam" id="PF00098">
    <property type="entry name" value="zf-CCHC"/>
    <property type="match status" value="2"/>
</dbReference>
<dbReference type="SUPFAM" id="SSF57756">
    <property type="entry name" value="Retrovirus zinc finger-like domains"/>
    <property type="match status" value="1"/>
</dbReference>